<sequence length="198" mass="23753">MHIFEYLEKGTHYISFKKKKKFHITQIKITFLRLLLAEENIIYLFNKFQFFNIIYIYMYIYFFFPFLIKTRKISNVKVTVYLFISTPLLRYIYKKDQKLSKKNGEGKNNGFIPFSIRLSSLPIKNTSDNKYMSNINSLNIISMLPLSLFSNYNSNNMSSTDILFLPKFSTFLFFTIPIFVMLPNLTLYTKHWFFFAPK</sequence>
<organism evidence="2 3">
    <name type="scientific">Plasmodium malariae</name>
    <dbReference type="NCBI Taxonomy" id="5858"/>
    <lineage>
        <taxon>Eukaryota</taxon>
        <taxon>Sar</taxon>
        <taxon>Alveolata</taxon>
        <taxon>Apicomplexa</taxon>
        <taxon>Aconoidasida</taxon>
        <taxon>Haemosporida</taxon>
        <taxon>Plasmodiidae</taxon>
        <taxon>Plasmodium</taxon>
        <taxon>Plasmodium (Plasmodium)</taxon>
    </lineage>
</organism>
<name>A0A1C3KLL6_PLAMA</name>
<keyword evidence="1" id="KW-0812">Transmembrane</keyword>
<gene>
    <name evidence="2" type="primary">PmlGA01_010021200</name>
    <name evidence="2" type="ORF">PMLGA01_010021200</name>
</gene>
<protein>
    <submittedName>
        <fullName evidence="2">Uncharacterized protein</fullName>
    </submittedName>
</protein>
<dbReference type="VEuPathDB" id="PlasmoDB:PmUG01_01030300"/>
<dbReference type="AlphaFoldDB" id="A0A1C3KLL6"/>
<dbReference type="Proteomes" id="UP000219799">
    <property type="component" value="Chromosome 1"/>
</dbReference>
<evidence type="ECO:0000256" key="1">
    <source>
        <dbReference type="SAM" id="Phobius"/>
    </source>
</evidence>
<accession>A0A1C3KLL6</accession>
<evidence type="ECO:0000313" key="3">
    <source>
        <dbReference type="Proteomes" id="UP000219799"/>
    </source>
</evidence>
<keyword evidence="1" id="KW-0472">Membrane</keyword>
<reference evidence="2 3" key="1">
    <citation type="submission" date="2016-06" db="EMBL/GenBank/DDBJ databases">
        <authorList>
            <consortium name="Pathogen Informatics"/>
        </authorList>
    </citation>
    <scope>NUCLEOTIDE SEQUENCE [LARGE SCALE GENOMIC DNA]</scope>
    <source>
        <strain evidence="2">PmlGA01</strain>
    </source>
</reference>
<feature type="transmembrane region" description="Helical" evidence="1">
    <location>
        <begin position="168"/>
        <end position="188"/>
    </location>
</feature>
<keyword evidence="1" id="KW-1133">Transmembrane helix</keyword>
<feature type="transmembrane region" description="Helical" evidence="1">
    <location>
        <begin position="50"/>
        <end position="68"/>
    </location>
</feature>
<dbReference type="EMBL" id="LT594489">
    <property type="protein sequence ID" value="SBT74815.1"/>
    <property type="molecule type" value="Genomic_DNA"/>
</dbReference>
<proteinExistence type="predicted"/>
<evidence type="ECO:0000313" key="2">
    <source>
        <dbReference type="EMBL" id="SBT74815.1"/>
    </source>
</evidence>
<feature type="transmembrane region" description="Helical" evidence="1">
    <location>
        <begin position="74"/>
        <end position="93"/>
    </location>
</feature>